<sequence>MGRQTVLALCKFNTYPFKENEYHRVELLNRAPYGPMRFLSARETDSDYSGFTSVIVFQREHEGPLTIETPILEVFVTGDAAYNIHAQLHGQKENRPVVHDLMFNLLARAAEMQPGQWQLLRVAIVALKDDLFVGRLFFGDAATGTVCWDCDCRPSDGVYLSLRTQCPIYVARSVWEEAAAPLRLSKVHMLAVKDDLMAKEQQQQQHEQMQASQHQTQAQGGASGAATAAMKSNSGCKGASAGGGGASSSSPYDFTAIKLDDIEDIKLLKRELAIALQEEDYAAAARLRDHPYMQLYRRIEAFRLLGRASDAEALQRELATMITRNNAGVA</sequence>
<evidence type="ECO:0000256" key="1">
    <source>
        <dbReference type="ARBA" id="ARBA00009095"/>
    </source>
</evidence>
<reference evidence="5 6" key="1">
    <citation type="journal article" date="2010" name="Science">
        <title>Genomic analysis of organismal complexity in the multicellular green alga Volvox carteri.</title>
        <authorList>
            <person name="Prochnik S.E."/>
            <person name="Umen J."/>
            <person name="Nedelcu A.M."/>
            <person name="Hallmann A."/>
            <person name="Miller S.M."/>
            <person name="Nishii I."/>
            <person name="Ferris P."/>
            <person name="Kuo A."/>
            <person name="Mitros T."/>
            <person name="Fritz-Laylin L.K."/>
            <person name="Hellsten U."/>
            <person name="Chapman J."/>
            <person name="Simakov O."/>
            <person name="Rensing S.A."/>
            <person name="Terry A."/>
            <person name="Pangilinan J."/>
            <person name="Kapitonov V."/>
            <person name="Jurka J."/>
            <person name="Salamov A."/>
            <person name="Shapiro H."/>
            <person name="Schmutz J."/>
            <person name="Grimwood J."/>
            <person name="Lindquist E."/>
            <person name="Lucas S."/>
            <person name="Grigoriev I.V."/>
            <person name="Schmitt R."/>
            <person name="Kirk D."/>
            <person name="Rokhsar D.S."/>
        </authorList>
    </citation>
    <scope>NUCLEOTIDE SEQUENCE [LARGE SCALE GENOMIC DNA]</scope>
    <source>
        <strain evidence="6">f. Nagariensis / Eve</strain>
    </source>
</reference>
<dbReference type="GO" id="GO:0004518">
    <property type="term" value="F:nuclease activity"/>
    <property type="evidence" value="ECO:0007669"/>
    <property type="project" value="InterPro"/>
</dbReference>
<dbReference type="GO" id="GO:0016567">
    <property type="term" value="P:protein ubiquitination"/>
    <property type="evidence" value="ECO:0007669"/>
    <property type="project" value="TreeGrafter"/>
</dbReference>
<evidence type="ECO:0000256" key="3">
    <source>
        <dbReference type="SAM" id="MobiDB-lite"/>
    </source>
</evidence>
<comment type="function">
    <text evidence="2">Bifunctional nuclease with both RNase and DNase activities. Involved in basal defense response. Participates in abscisic acid-derived callose deposition following infection by a necrotrophic pathogen.</text>
</comment>
<dbReference type="PANTHER" id="PTHR15160">
    <property type="entry name" value="VON HIPPEL-LINDAU PROTEIN"/>
    <property type="match status" value="1"/>
</dbReference>
<name>D8TJV9_VOLCA</name>
<evidence type="ECO:0000313" key="5">
    <source>
        <dbReference type="EMBL" id="EFJ52139.1"/>
    </source>
</evidence>
<dbReference type="eggNOG" id="ENOG502SSBT">
    <property type="taxonomic scope" value="Eukaryota"/>
</dbReference>
<feature type="domain" description="BFN" evidence="4">
    <location>
        <begin position="33"/>
        <end position="182"/>
    </location>
</feature>
<dbReference type="PANTHER" id="PTHR15160:SF1">
    <property type="entry name" value="VON HIPPEL-LINDAU DISEASE TUMOR SUPPRESSOR"/>
    <property type="match status" value="1"/>
</dbReference>
<keyword evidence="6" id="KW-1185">Reference proteome</keyword>
<dbReference type="RefSeq" id="XP_002946913.1">
    <property type="nucleotide sequence ID" value="XM_002946867.1"/>
</dbReference>
<gene>
    <name evidence="5" type="ORF">VOLCADRAFT_103159</name>
</gene>
<dbReference type="Gene3D" id="3.10.690.10">
    <property type="entry name" value="Bifunctional nuclease domain"/>
    <property type="match status" value="1"/>
</dbReference>
<dbReference type="KEGG" id="vcn:VOLCADRAFT_103159"/>
<accession>D8TJV9</accession>
<dbReference type="InParanoid" id="D8TJV9"/>
<dbReference type="PROSITE" id="PS51658">
    <property type="entry name" value="BFN"/>
    <property type="match status" value="1"/>
</dbReference>
<protein>
    <recommendedName>
        <fullName evidence="4">BFN domain-containing protein</fullName>
    </recommendedName>
</protein>
<dbReference type="EMBL" id="GL378325">
    <property type="protein sequence ID" value="EFJ52139.1"/>
    <property type="molecule type" value="Genomic_DNA"/>
</dbReference>
<organism evidence="6">
    <name type="scientific">Volvox carteri f. nagariensis</name>
    <dbReference type="NCBI Taxonomy" id="3068"/>
    <lineage>
        <taxon>Eukaryota</taxon>
        <taxon>Viridiplantae</taxon>
        <taxon>Chlorophyta</taxon>
        <taxon>core chlorophytes</taxon>
        <taxon>Chlorophyceae</taxon>
        <taxon>CS clade</taxon>
        <taxon>Chlamydomonadales</taxon>
        <taxon>Volvocaceae</taxon>
        <taxon>Volvox</taxon>
    </lineage>
</organism>
<dbReference type="GeneID" id="9624640"/>
<dbReference type="InterPro" id="IPR003729">
    <property type="entry name" value="Bi_nuclease_dom"/>
</dbReference>
<dbReference type="Pfam" id="PF02577">
    <property type="entry name" value="BFN_dom"/>
    <property type="match status" value="1"/>
</dbReference>
<evidence type="ECO:0000313" key="6">
    <source>
        <dbReference type="Proteomes" id="UP000001058"/>
    </source>
</evidence>
<dbReference type="GO" id="GO:0005634">
    <property type="term" value="C:nucleus"/>
    <property type="evidence" value="ECO:0007669"/>
    <property type="project" value="TreeGrafter"/>
</dbReference>
<dbReference type="GO" id="GO:0030891">
    <property type="term" value="C:VCB complex"/>
    <property type="evidence" value="ECO:0007669"/>
    <property type="project" value="TreeGrafter"/>
</dbReference>
<dbReference type="Proteomes" id="UP000001058">
    <property type="component" value="Unassembled WGS sequence"/>
</dbReference>
<dbReference type="OrthoDB" id="566835at2759"/>
<proteinExistence type="inferred from homology"/>
<feature type="region of interest" description="Disordered" evidence="3">
    <location>
        <begin position="198"/>
        <end position="225"/>
    </location>
</feature>
<evidence type="ECO:0000259" key="4">
    <source>
        <dbReference type="PROSITE" id="PS51658"/>
    </source>
</evidence>
<dbReference type="SUPFAM" id="SSF103256">
    <property type="entry name" value="Hypothetical protein TM0160"/>
    <property type="match status" value="1"/>
</dbReference>
<dbReference type="AlphaFoldDB" id="D8TJV9"/>
<dbReference type="InterPro" id="IPR036104">
    <property type="entry name" value="BFN_sf"/>
</dbReference>
<feature type="compositionally biased region" description="Low complexity" evidence="3">
    <location>
        <begin position="199"/>
        <end position="225"/>
    </location>
</feature>
<comment type="similarity">
    <text evidence="1">Belongs to the bifunctional nuclease family.</text>
</comment>
<evidence type="ECO:0000256" key="2">
    <source>
        <dbReference type="ARBA" id="ARBA00025428"/>
    </source>
</evidence>